<feature type="region of interest" description="Disordered" evidence="1">
    <location>
        <begin position="68"/>
        <end position="87"/>
    </location>
</feature>
<gene>
    <name evidence="2" type="ORF">AURDEDRAFT_131543</name>
</gene>
<dbReference type="KEGG" id="adl:AURDEDRAFT_131543"/>
<keyword evidence="3" id="KW-1185">Reference proteome</keyword>
<accession>J0D4N0</accession>
<dbReference type="InParanoid" id="J0D4N0"/>
<dbReference type="Proteomes" id="UP000006514">
    <property type="component" value="Unassembled WGS sequence"/>
</dbReference>
<protein>
    <submittedName>
        <fullName evidence="2">Uncharacterized protein</fullName>
    </submittedName>
</protein>
<sequence>MRFKRREDMLPQVALVLTLPSRRKRATDIGQRGPRGYSPPRLRSTCLPNVNELLEALFQGRRNVDRDTALSEDRDEQVGDAQENDKAGVSRVEEIDLVIPFSEEAVVQQGAQRRGHQGEMVVQRARRHRDHAKIVRCENEKSAGAAHGGIARKGGGGDGRSRHRCKALMDFRVEWRQIHGPGLRATNPRGVNPPLHEMEIKLTTRTLTAVAGGPDPKIIGHRADKRTRGAEERMRTEASAAGCNLKQRKQVAPKARTKCEIAPALAVQEAESRLTRQKAAPPVLQLCLRRMWGLGARKAGCRTFDQREDQTMAGSTHIPRQPQAGEAFNRLAAPRRSLPRILVRRACLETTNRQCLWSRRSLAAAWLDVAKPRSKYMGRRTHNALGNSQLRPISHRYREGLHIQPPYSAQGGPLHEHVRGTITWHGAWHGEGARGEEQAGRGALARPGLNILLPGFVCAVYEYLDMPVATQAVSQATEFWQIHMA</sequence>
<evidence type="ECO:0000313" key="3">
    <source>
        <dbReference type="Proteomes" id="UP000006514"/>
    </source>
</evidence>
<proteinExistence type="predicted"/>
<dbReference type="AlphaFoldDB" id="J0D4N0"/>
<evidence type="ECO:0000313" key="2">
    <source>
        <dbReference type="EMBL" id="EJD33709.1"/>
    </source>
</evidence>
<name>J0D4N0_AURST</name>
<dbReference type="EMBL" id="JH688110">
    <property type="protein sequence ID" value="EJD33709.1"/>
    <property type="molecule type" value="Genomic_DNA"/>
</dbReference>
<evidence type="ECO:0000256" key="1">
    <source>
        <dbReference type="SAM" id="MobiDB-lite"/>
    </source>
</evidence>
<reference evidence="3" key="1">
    <citation type="journal article" date="2012" name="Science">
        <title>The Paleozoic origin of enzymatic lignin decomposition reconstructed from 31 fungal genomes.</title>
        <authorList>
            <person name="Floudas D."/>
            <person name="Binder M."/>
            <person name="Riley R."/>
            <person name="Barry K."/>
            <person name="Blanchette R.A."/>
            <person name="Henrissat B."/>
            <person name="Martinez A.T."/>
            <person name="Otillar R."/>
            <person name="Spatafora J.W."/>
            <person name="Yadav J.S."/>
            <person name="Aerts A."/>
            <person name="Benoit I."/>
            <person name="Boyd A."/>
            <person name="Carlson A."/>
            <person name="Copeland A."/>
            <person name="Coutinho P.M."/>
            <person name="de Vries R.P."/>
            <person name="Ferreira P."/>
            <person name="Findley K."/>
            <person name="Foster B."/>
            <person name="Gaskell J."/>
            <person name="Glotzer D."/>
            <person name="Gorecki P."/>
            <person name="Heitman J."/>
            <person name="Hesse C."/>
            <person name="Hori C."/>
            <person name="Igarashi K."/>
            <person name="Jurgens J.A."/>
            <person name="Kallen N."/>
            <person name="Kersten P."/>
            <person name="Kohler A."/>
            <person name="Kuees U."/>
            <person name="Kumar T.K.A."/>
            <person name="Kuo A."/>
            <person name="LaButti K."/>
            <person name="Larrondo L.F."/>
            <person name="Lindquist E."/>
            <person name="Ling A."/>
            <person name="Lombard V."/>
            <person name="Lucas S."/>
            <person name="Lundell T."/>
            <person name="Martin R."/>
            <person name="McLaughlin D.J."/>
            <person name="Morgenstern I."/>
            <person name="Morin E."/>
            <person name="Murat C."/>
            <person name="Nagy L.G."/>
            <person name="Nolan M."/>
            <person name="Ohm R.A."/>
            <person name="Patyshakuliyeva A."/>
            <person name="Rokas A."/>
            <person name="Ruiz-Duenas F.J."/>
            <person name="Sabat G."/>
            <person name="Salamov A."/>
            <person name="Samejima M."/>
            <person name="Schmutz J."/>
            <person name="Slot J.C."/>
            <person name="St John F."/>
            <person name="Stenlid J."/>
            <person name="Sun H."/>
            <person name="Sun S."/>
            <person name="Syed K."/>
            <person name="Tsang A."/>
            <person name="Wiebenga A."/>
            <person name="Young D."/>
            <person name="Pisabarro A."/>
            <person name="Eastwood D.C."/>
            <person name="Martin F."/>
            <person name="Cullen D."/>
            <person name="Grigoriev I.V."/>
            <person name="Hibbett D.S."/>
        </authorList>
    </citation>
    <scope>NUCLEOTIDE SEQUENCE [LARGE SCALE GENOMIC DNA]</scope>
    <source>
        <strain evidence="3">TFB10046</strain>
    </source>
</reference>
<organism evidence="2 3">
    <name type="scientific">Auricularia subglabra (strain TFB-10046 / SS5)</name>
    <name type="common">White-rot fungus</name>
    <name type="synonym">Auricularia delicata (strain TFB10046)</name>
    <dbReference type="NCBI Taxonomy" id="717982"/>
    <lineage>
        <taxon>Eukaryota</taxon>
        <taxon>Fungi</taxon>
        <taxon>Dikarya</taxon>
        <taxon>Basidiomycota</taxon>
        <taxon>Agaricomycotina</taxon>
        <taxon>Agaricomycetes</taxon>
        <taxon>Auriculariales</taxon>
        <taxon>Auriculariaceae</taxon>
        <taxon>Auricularia</taxon>
    </lineage>
</organism>